<dbReference type="SUPFAM" id="SSF55874">
    <property type="entry name" value="ATPase domain of HSP90 chaperone/DNA topoisomerase II/histidine kinase"/>
    <property type="match status" value="1"/>
</dbReference>
<reference evidence="4" key="1">
    <citation type="submission" date="2020-04" db="EMBL/GenBank/DDBJ databases">
        <title>Deep metagenomics examines the oral microbiome during advanced dental caries in children, revealing novel taxa and co-occurrences with host molecules.</title>
        <authorList>
            <person name="Baker J.L."/>
            <person name="Morton J.T."/>
            <person name="Dinis M."/>
            <person name="Alvarez R."/>
            <person name="Tran N.C."/>
            <person name="Knight R."/>
            <person name="Edlund A."/>
        </authorList>
    </citation>
    <scope>NUCLEOTIDE SEQUENCE</scope>
    <source>
        <strain evidence="4">JCVI_32_bin.24</strain>
    </source>
</reference>
<evidence type="ECO:0000259" key="3">
    <source>
        <dbReference type="Pfam" id="PF02518"/>
    </source>
</evidence>
<dbReference type="EMBL" id="JABZMI010000102">
    <property type="protein sequence ID" value="MBF1164710.1"/>
    <property type="molecule type" value="Genomic_DNA"/>
</dbReference>
<evidence type="ECO:0000313" key="5">
    <source>
        <dbReference type="Proteomes" id="UP000718593"/>
    </source>
</evidence>
<keyword evidence="4" id="KW-0067">ATP-binding</keyword>
<name>A0A930BVV4_9RHOO</name>
<gene>
    <name evidence="4" type="ORF">HXL68_06685</name>
</gene>
<dbReference type="Proteomes" id="UP000718593">
    <property type="component" value="Unassembled WGS sequence"/>
</dbReference>
<dbReference type="InterPro" id="IPR004358">
    <property type="entry name" value="Sig_transdc_His_kin-like_C"/>
</dbReference>
<evidence type="ECO:0000313" key="4">
    <source>
        <dbReference type="EMBL" id="MBF1164710.1"/>
    </source>
</evidence>
<dbReference type="Pfam" id="PF02518">
    <property type="entry name" value="HATPase_c"/>
    <property type="match status" value="1"/>
</dbReference>
<dbReference type="InterPro" id="IPR003594">
    <property type="entry name" value="HATPase_dom"/>
</dbReference>
<feature type="domain" description="Histidine kinase/HSP90-like ATPase" evidence="3">
    <location>
        <begin position="10"/>
        <end position="49"/>
    </location>
</feature>
<dbReference type="InterPro" id="IPR036890">
    <property type="entry name" value="HATPase_C_sf"/>
</dbReference>
<evidence type="ECO:0000256" key="1">
    <source>
        <dbReference type="ARBA" id="ARBA00000085"/>
    </source>
</evidence>
<sequence length="50" mass="5415">QGQRVAPAPRQGSGVGLSIVRELVRAMGGRVYLVPQERGAHFCVELPDEQ</sequence>
<organism evidence="4 5">
    <name type="scientific">Dechloromonas agitata</name>
    <dbReference type="NCBI Taxonomy" id="73030"/>
    <lineage>
        <taxon>Bacteria</taxon>
        <taxon>Pseudomonadati</taxon>
        <taxon>Pseudomonadota</taxon>
        <taxon>Betaproteobacteria</taxon>
        <taxon>Rhodocyclales</taxon>
        <taxon>Azonexaceae</taxon>
        <taxon>Dechloromonas</taxon>
    </lineage>
</organism>
<proteinExistence type="predicted"/>
<dbReference type="EC" id="2.7.13.3" evidence="2"/>
<dbReference type="GO" id="GO:0005524">
    <property type="term" value="F:ATP binding"/>
    <property type="evidence" value="ECO:0007669"/>
    <property type="project" value="UniProtKB-KW"/>
</dbReference>
<dbReference type="AlphaFoldDB" id="A0A930BVV4"/>
<comment type="catalytic activity">
    <reaction evidence="1">
        <text>ATP + protein L-histidine = ADP + protein N-phospho-L-histidine.</text>
        <dbReference type="EC" id="2.7.13.3"/>
    </reaction>
</comment>
<protein>
    <recommendedName>
        <fullName evidence="2">histidine kinase</fullName>
        <ecNumber evidence="2">2.7.13.3</ecNumber>
    </recommendedName>
</protein>
<feature type="non-terminal residue" evidence="4">
    <location>
        <position position="1"/>
    </location>
</feature>
<comment type="caution">
    <text evidence="4">The sequence shown here is derived from an EMBL/GenBank/DDBJ whole genome shotgun (WGS) entry which is preliminary data.</text>
</comment>
<dbReference type="PRINTS" id="PR00344">
    <property type="entry name" value="BCTRLSENSOR"/>
</dbReference>
<evidence type="ECO:0000256" key="2">
    <source>
        <dbReference type="ARBA" id="ARBA00012438"/>
    </source>
</evidence>
<dbReference type="GO" id="GO:0004673">
    <property type="term" value="F:protein histidine kinase activity"/>
    <property type="evidence" value="ECO:0007669"/>
    <property type="project" value="UniProtKB-EC"/>
</dbReference>
<accession>A0A930BVV4</accession>
<keyword evidence="4" id="KW-0547">Nucleotide-binding</keyword>
<dbReference type="Gene3D" id="3.30.565.10">
    <property type="entry name" value="Histidine kinase-like ATPase, C-terminal domain"/>
    <property type="match status" value="1"/>
</dbReference>